<comment type="caution">
    <text evidence="1">The sequence shown here is derived from an EMBL/GenBank/DDBJ whole genome shotgun (WGS) entry which is preliminary data.</text>
</comment>
<reference evidence="1" key="2">
    <citation type="journal article" date="2023" name="Int. J. Mol. Sci.">
        <title>De Novo Assembly and Annotation of 11 Diverse Shrub Willow (Salix) Genomes Reveals Novel Gene Organization in Sex-Linked Regions.</title>
        <authorList>
            <person name="Hyden B."/>
            <person name="Feng K."/>
            <person name="Yates T.B."/>
            <person name="Jawdy S."/>
            <person name="Cereghino C."/>
            <person name="Smart L.B."/>
            <person name="Muchero W."/>
        </authorList>
    </citation>
    <scope>NUCLEOTIDE SEQUENCE</scope>
    <source>
        <tissue evidence="1">Shoot tip</tissue>
    </source>
</reference>
<dbReference type="AlphaFoldDB" id="A0A9Q0Q0X0"/>
<sequence>MCSIWGIMNKSGLCEIEIFVFWLMIYCRNYG</sequence>
<accession>A0A9Q0Q0X0</accession>
<proteinExistence type="predicted"/>
<evidence type="ECO:0000313" key="1">
    <source>
        <dbReference type="EMBL" id="KAJ6697716.1"/>
    </source>
</evidence>
<evidence type="ECO:0000313" key="2">
    <source>
        <dbReference type="Proteomes" id="UP001151532"/>
    </source>
</evidence>
<reference evidence="1" key="1">
    <citation type="submission" date="2022-11" db="EMBL/GenBank/DDBJ databases">
        <authorList>
            <person name="Hyden B.L."/>
            <person name="Feng K."/>
            <person name="Yates T."/>
            <person name="Jawdy S."/>
            <person name="Smart L.B."/>
            <person name="Muchero W."/>
        </authorList>
    </citation>
    <scope>NUCLEOTIDE SEQUENCE</scope>
    <source>
        <tissue evidence="1">Shoot tip</tissue>
    </source>
</reference>
<name>A0A9Q0Q0X0_SALPP</name>
<protein>
    <submittedName>
        <fullName evidence="1">Uncharacterized protein</fullName>
    </submittedName>
</protein>
<organism evidence="1 2">
    <name type="scientific">Salix purpurea</name>
    <name type="common">Purple osier willow</name>
    <dbReference type="NCBI Taxonomy" id="77065"/>
    <lineage>
        <taxon>Eukaryota</taxon>
        <taxon>Viridiplantae</taxon>
        <taxon>Streptophyta</taxon>
        <taxon>Embryophyta</taxon>
        <taxon>Tracheophyta</taxon>
        <taxon>Spermatophyta</taxon>
        <taxon>Magnoliopsida</taxon>
        <taxon>eudicotyledons</taxon>
        <taxon>Gunneridae</taxon>
        <taxon>Pentapetalae</taxon>
        <taxon>rosids</taxon>
        <taxon>fabids</taxon>
        <taxon>Malpighiales</taxon>
        <taxon>Salicaceae</taxon>
        <taxon>Saliceae</taxon>
        <taxon>Salix</taxon>
    </lineage>
</organism>
<feature type="non-terminal residue" evidence="1">
    <location>
        <position position="31"/>
    </location>
</feature>
<keyword evidence="2" id="KW-1185">Reference proteome</keyword>
<dbReference type="EMBL" id="JAPFFK010000017">
    <property type="protein sequence ID" value="KAJ6697716.1"/>
    <property type="molecule type" value="Genomic_DNA"/>
</dbReference>
<gene>
    <name evidence="1" type="ORF">OIU79_011299</name>
</gene>
<dbReference type="Proteomes" id="UP001151532">
    <property type="component" value="Chromosome 6"/>
</dbReference>